<dbReference type="GO" id="GO:0019185">
    <property type="term" value="C:snRNA-activating protein complex"/>
    <property type="evidence" value="ECO:0007669"/>
    <property type="project" value="TreeGrafter"/>
</dbReference>
<dbReference type="PROSITE" id="PS50090">
    <property type="entry name" value="MYB_LIKE"/>
    <property type="match status" value="2"/>
</dbReference>
<dbReference type="PANTHER" id="PTHR46621:SF1">
    <property type="entry name" value="SNRNA-ACTIVATING PROTEIN COMPLEX SUBUNIT 4"/>
    <property type="match status" value="1"/>
</dbReference>
<evidence type="ECO:0000259" key="7">
    <source>
        <dbReference type="PROSITE" id="PS51294"/>
    </source>
</evidence>
<proteinExistence type="predicted"/>
<dbReference type="GO" id="GO:0001006">
    <property type="term" value="F:RNA polymerase III type 3 promoter sequence-specific DNA binding"/>
    <property type="evidence" value="ECO:0007669"/>
    <property type="project" value="TreeGrafter"/>
</dbReference>
<dbReference type="CDD" id="cd00167">
    <property type="entry name" value="SANT"/>
    <property type="match status" value="3"/>
</dbReference>
<dbReference type="GO" id="GO:0042796">
    <property type="term" value="P:snRNA transcription by RNA polymerase III"/>
    <property type="evidence" value="ECO:0007669"/>
    <property type="project" value="TreeGrafter"/>
</dbReference>
<reference evidence="8" key="1">
    <citation type="submission" date="2021-12" db="EMBL/GenBank/DDBJ databases">
        <authorList>
            <person name="King R."/>
        </authorList>
    </citation>
    <scope>NUCLEOTIDE SEQUENCE</scope>
</reference>
<dbReference type="InterPro" id="IPR009057">
    <property type="entry name" value="Homeodomain-like_sf"/>
</dbReference>
<gene>
    <name evidence="8" type="ORF">DIATSA_LOCUS12135</name>
</gene>
<keyword evidence="3" id="KW-0238">DNA-binding</keyword>
<evidence type="ECO:0000313" key="8">
    <source>
        <dbReference type="EMBL" id="CAG9794783.1"/>
    </source>
</evidence>
<dbReference type="Pfam" id="PF00249">
    <property type="entry name" value="Myb_DNA-binding"/>
    <property type="match status" value="1"/>
</dbReference>
<dbReference type="GO" id="GO:0042795">
    <property type="term" value="P:snRNA transcription by RNA polymerase II"/>
    <property type="evidence" value="ECO:0007669"/>
    <property type="project" value="TreeGrafter"/>
</dbReference>
<feature type="domain" description="HTH myb-type" evidence="7">
    <location>
        <begin position="360"/>
        <end position="413"/>
    </location>
</feature>
<dbReference type="SMART" id="SM00717">
    <property type="entry name" value="SANT"/>
    <property type="match status" value="4"/>
</dbReference>
<feature type="domain" description="HTH myb-type" evidence="7">
    <location>
        <begin position="254"/>
        <end position="310"/>
    </location>
</feature>
<protein>
    <recommendedName>
        <fullName evidence="10">snRNA-activating protein complex subunit 4</fullName>
    </recommendedName>
</protein>
<evidence type="ECO:0000256" key="1">
    <source>
        <dbReference type="ARBA" id="ARBA00004123"/>
    </source>
</evidence>
<sequence>MDTDINDSDEDTETQIKDLEQLTAVLEEDEISSSVVSKYSASTLNLPCSSDKIQEYSKIETALALNKLTDDKLICLEKTLLVKLSECRKKLLELQDSDTLSERPTRAQTFRYVSCAKPYFKDKNGFQPPDNLDTTLMIKTGMYNFSNVTQVPGWTVKDKSEFISIIYKLSKDIKKKELKSRISELKRDVKIMDTKKNSEIAALTEEINNKIPKKSLKELALPVEQDYDWDYLANTFNQRHTPQEFSSLWKLFLHPSINKESWSKNEHCKLQKIAQHYNYQNWKQIAEELKTGRTEYQCFVYFRTNMGNTFTSQKWTKEEEEYLKRLIEYYREDDYIPWGRVAASMENRTNIQIYNKYRRLIELRKGRFLPEEDAVILNCVQKYGKNYKLIAPFVGRSETQIKNRYQVLAKTKLSAVWTLAEDKKLVQLMANQDSTTNFASISKYFPGKDRIHIRARYLTLKKWMKRNPNVDIIHAPRRGARRLGHGQAADNLDKAIEKLKDRMQSEVESKKSKRVTRCSSEAEIEESIIAFMVTECINDVEKNLSQISNKFILDNGAVVSTRSLNTTNIIKTLILLRAKLSQEAFQESPYCANFPELIMPEREVCLVKVKSYSKKSILNTIQIKKHVNVWGNVLTGTAEYVMPPNFSTITGCKTLISHVTTKNLIKLDLNPLQKKNVLFKEQICNLMERFYVLFLWPMLMSNEMPRLDHTKKKNLYTRKKCSSNLYKSLLFENNEDVEINDDKMVDES</sequence>
<accession>A0A9N9WJ42</accession>
<evidence type="ECO:0000256" key="5">
    <source>
        <dbReference type="ARBA" id="ARBA00023242"/>
    </source>
</evidence>
<dbReference type="InterPro" id="IPR051575">
    <property type="entry name" value="Myb-like_DNA-bd"/>
</dbReference>
<dbReference type="OrthoDB" id="2143914at2759"/>
<dbReference type="InterPro" id="IPR001005">
    <property type="entry name" value="SANT/Myb"/>
</dbReference>
<dbReference type="EMBL" id="OU893338">
    <property type="protein sequence ID" value="CAG9794783.1"/>
    <property type="molecule type" value="Genomic_DNA"/>
</dbReference>
<keyword evidence="9" id="KW-1185">Reference proteome</keyword>
<evidence type="ECO:0000256" key="2">
    <source>
        <dbReference type="ARBA" id="ARBA00023015"/>
    </source>
</evidence>
<dbReference type="Proteomes" id="UP001153714">
    <property type="component" value="Chromosome 7"/>
</dbReference>
<feature type="domain" description="Myb-like" evidence="6">
    <location>
        <begin position="314"/>
        <end position="361"/>
    </location>
</feature>
<dbReference type="PROSITE" id="PS51294">
    <property type="entry name" value="HTH_MYB"/>
    <property type="match status" value="2"/>
</dbReference>
<dbReference type="InterPro" id="IPR017930">
    <property type="entry name" value="Myb_dom"/>
</dbReference>
<feature type="domain" description="Myb-like" evidence="6">
    <location>
        <begin position="254"/>
        <end position="306"/>
    </location>
</feature>
<dbReference type="Pfam" id="PF13921">
    <property type="entry name" value="Myb_DNA-bind_6"/>
    <property type="match status" value="2"/>
</dbReference>
<dbReference type="GO" id="GO:0000978">
    <property type="term" value="F:RNA polymerase II cis-regulatory region sequence-specific DNA binding"/>
    <property type="evidence" value="ECO:0007669"/>
    <property type="project" value="TreeGrafter"/>
</dbReference>
<evidence type="ECO:0000256" key="3">
    <source>
        <dbReference type="ARBA" id="ARBA00023125"/>
    </source>
</evidence>
<keyword evidence="2" id="KW-0805">Transcription regulation</keyword>
<dbReference type="PANTHER" id="PTHR46621">
    <property type="entry name" value="SNRNA-ACTIVATING PROTEIN COMPLEX SUBUNIT 4"/>
    <property type="match status" value="1"/>
</dbReference>
<evidence type="ECO:0000256" key="4">
    <source>
        <dbReference type="ARBA" id="ARBA00023163"/>
    </source>
</evidence>
<reference evidence="8" key="2">
    <citation type="submission" date="2022-10" db="EMBL/GenBank/DDBJ databases">
        <authorList>
            <consortium name="ENA_rothamsted_submissions"/>
            <consortium name="culmorum"/>
            <person name="King R."/>
        </authorList>
    </citation>
    <scope>NUCLEOTIDE SEQUENCE</scope>
</reference>
<dbReference type="SUPFAM" id="SSF46689">
    <property type="entry name" value="Homeodomain-like"/>
    <property type="match status" value="3"/>
</dbReference>
<name>A0A9N9WJ42_9NEOP</name>
<dbReference type="Gene3D" id="1.10.10.60">
    <property type="entry name" value="Homeodomain-like"/>
    <property type="match status" value="4"/>
</dbReference>
<keyword evidence="4" id="KW-0804">Transcription</keyword>
<keyword evidence="5" id="KW-0539">Nucleus</keyword>
<evidence type="ECO:0008006" key="10">
    <source>
        <dbReference type="Google" id="ProtNLM"/>
    </source>
</evidence>
<organism evidence="8 9">
    <name type="scientific">Diatraea saccharalis</name>
    <name type="common">sugarcane borer</name>
    <dbReference type="NCBI Taxonomy" id="40085"/>
    <lineage>
        <taxon>Eukaryota</taxon>
        <taxon>Metazoa</taxon>
        <taxon>Ecdysozoa</taxon>
        <taxon>Arthropoda</taxon>
        <taxon>Hexapoda</taxon>
        <taxon>Insecta</taxon>
        <taxon>Pterygota</taxon>
        <taxon>Neoptera</taxon>
        <taxon>Endopterygota</taxon>
        <taxon>Lepidoptera</taxon>
        <taxon>Glossata</taxon>
        <taxon>Ditrysia</taxon>
        <taxon>Pyraloidea</taxon>
        <taxon>Crambidae</taxon>
        <taxon>Crambinae</taxon>
        <taxon>Diatraea</taxon>
    </lineage>
</organism>
<comment type="subcellular location">
    <subcellularLocation>
        <location evidence="1">Nucleus</location>
    </subcellularLocation>
</comment>
<evidence type="ECO:0000313" key="9">
    <source>
        <dbReference type="Proteomes" id="UP001153714"/>
    </source>
</evidence>
<evidence type="ECO:0000259" key="6">
    <source>
        <dbReference type="PROSITE" id="PS50090"/>
    </source>
</evidence>
<dbReference type="GO" id="GO:0005634">
    <property type="term" value="C:nucleus"/>
    <property type="evidence" value="ECO:0007669"/>
    <property type="project" value="UniProtKB-SubCell"/>
</dbReference>
<dbReference type="AlphaFoldDB" id="A0A9N9WJ42"/>